<dbReference type="InterPro" id="IPR040449">
    <property type="entry name" value="Peptidase_S66_N"/>
</dbReference>
<dbReference type="Proteomes" id="UP000199513">
    <property type="component" value="Unassembled WGS sequence"/>
</dbReference>
<dbReference type="EMBL" id="FONY01000016">
    <property type="protein sequence ID" value="SFF11412.1"/>
    <property type="molecule type" value="Genomic_DNA"/>
</dbReference>
<dbReference type="STRING" id="1003.SAMN04488541_101646"/>
<dbReference type="AlphaFoldDB" id="A0A1I2G1I3"/>
<dbReference type="InterPro" id="IPR027461">
    <property type="entry name" value="Carboxypeptidase_A_C_sf"/>
</dbReference>
<sequence length="347" mass="38096">MTSVSRRNFVKLASIAGLAMPFVSMNFSFDKNKPMKPKALQEGDTVGLISPAGAIYESLPFQLATEALEAMGLKVKPSRFLKARYGHLAGTDKERASEINEFFADDTVKAIIAIRGGSGCARILDLLDYNLIKKTPKIIAGYSDITALLLAIYSQTDLVTFHAPVASSTWNSFSYGHFKKILFEKESPLLQNPERKGDNLVQTEDRIQTIRSGKAKGILVGGNLSVLTGIVGSRYLPNWKNKILFLEEVNEEPYRVDRMFSQLKLAGILQEVSGVVFGKCTNCKPSGGYGSLTVDEILHDYLYPLDIPAFQGTMIGHIANQFTIPIGIEAEIDTDKGTIQLLHSAVE</sequence>
<dbReference type="SUPFAM" id="SSF141986">
    <property type="entry name" value="LD-carboxypeptidase A C-terminal domain-like"/>
    <property type="match status" value="1"/>
</dbReference>
<dbReference type="CDD" id="cd07025">
    <property type="entry name" value="Peptidase_S66"/>
    <property type="match status" value="1"/>
</dbReference>
<feature type="domain" description="LD-carboxypeptidase N-terminal" evidence="7">
    <location>
        <begin position="46"/>
        <end position="163"/>
    </location>
</feature>
<dbReference type="InterPro" id="IPR029062">
    <property type="entry name" value="Class_I_gatase-like"/>
</dbReference>
<dbReference type="OrthoDB" id="9807329at2"/>
<dbReference type="PIRSF" id="PIRSF028757">
    <property type="entry name" value="LD-carboxypeptidase"/>
    <property type="match status" value="1"/>
</dbReference>
<dbReference type="RefSeq" id="WP_091544842.1">
    <property type="nucleotide sequence ID" value="NZ_FONY01000016.1"/>
</dbReference>
<dbReference type="Gene3D" id="3.40.50.10740">
    <property type="entry name" value="Class I glutamine amidotransferase-like"/>
    <property type="match status" value="1"/>
</dbReference>
<dbReference type="GO" id="GO:0006508">
    <property type="term" value="P:proteolysis"/>
    <property type="evidence" value="ECO:0007669"/>
    <property type="project" value="UniProtKB-KW"/>
</dbReference>
<evidence type="ECO:0000259" key="8">
    <source>
        <dbReference type="Pfam" id="PF17676"/>
    </source>
</evidence>
<keyword evidence="4" id="KW-0378">Hydrolase</keyword>
<organism evidence="9 10">
    <name type="scientific">Thermoflexibacter ruber</name>
    <dbReference type="NCBI Taxonomy" id="1003"/>
    <lineage>
        <taxon>Bacteria</taxon>
        <taxon>Pseudomonadati</taxon>
        <taxon>Bacteroidota</taxon>
        <taxon>Cytophagia</taxon>
        <taxon>Cytophagales</taxon>
        <taxon>Thermoflexibacteraceae</taxon>
        <taxon>Thermoflexibacter</taxon>
    </lineage>
</organism>
<dbReference type="InterPro" id="IPR019546">
    <property type="entry name" value="TAT_signal_bac_arc"/>
</dbReference>
<evidence type="ECO:0000256" key="3">
    <source>
        <dbReference type="ARBA" id="ARBA00022670"/>
    </source>
</evidence>
<evidence type="ECO:0000256" key="5">
    <source>
        <dbReference type="ARBA" id="ARBA00022825"/>
    </source>
</evidence>
<keyword evidence="10" id="KW-1185">Reference proteome</keyword>
<reference evidence="9 10" key="1">
    <citation type="submission" date="2016-10" db="EMBL/GenBank/DDBJ databases">
        <authorList>
            <person name="de Groot N.N."/>
        </authorList>
    </citation>
    <scope>NUCLEOTIDE SEQUENCE [LARGE SCALE GENOMIC DNA]</scope>
    <source>
        <strain>GEY</strain>
        <strain evidence="10">DSM 9560</strain>
    </source>
</reference>
<protein>
    <submittedName>
        <fullName evidence="9">Muramoyltetrapeptide carboxypeptidase</fullName>
    </submittedName>
</protein>
<feature type="active site" description="Nucleophile" evidence="6">
    <location>
        <position position="143"/>
    </location>
</feature>
<name>A0A1I2G1I3_9BACT</name>
<keyword evidence="2 9" id="KW-0121">Carboxypeptidase</keyword>
<dbReference type="Pfam" id="PF02016">
    <property type="entry name" value="Peptidase_S66"/>
    <property type="match status" value="1"/>
</dbReference>
<evidence type="ECO:0000256" key="6">
    <source>
        <dbReference type="PIRSR" id="PIRSR028757-1"/>
    </source>
</evidence>
<keyword evidence="3" id="KW-0645">Protease</keyword>
<proteinExistence type="inferred from homology"/>
<feature type="active site" description="Charge relay system" evidence="6">
    <location>
        <position position="247"/>
    </location>
</feature>
<dbReference type="GO" id="GO:0008236">
    <property type="term" value="F:serine-type peptidase activity"/>
    <property type="evidence" value="ECO:0007669"/>
    <property type="project" value="UniProtKB-KW"/>
</dbReference>
<dbReference type="InterPro" id="IPR027478">
    <property type="entry name" value="LdcA_N"/>
</dbReference>
<evidence type="ECO:0000259" key="7">
    <source>
        <dbReference type="Pfam" id="PF02016"/>
    </source>
</evidence>
<dbReference type="PANTHER" id="PTHR30237:SF2">
    <property type="entry name" value="MUREIN TETRAPEPTIDE CARBOXYPEPTIDASE"/>
    <property type="match status" value="1"/>
</dbReference>
<dbReference type="GO" id="GO:0004180">
    <property type="term" value="F:carboxypeptidase activity"/>
    <property type="evidence" value="ECO:0007669"/>
    <property type="project" value="UniProtKB-KW"/>
</dbReference>
<gene>
    <name evidence="9" type="ORF">SAMN04488541_101646</name>
</gene>
<accession>A0A1I2G1I3</accession>
<dbReference type="NCBIfam" id="TIGR01409">
    <property type="entry name" value="TAT_signal_seq"/>
    <property type="match status" value="1"/>
</dbReference>
<evidence type="ECO:0000256" key="1">
    <source>
        <dbReference type="ARBA" id="ARBA00010233"/>
    </source>
</evidence>
<feature type="domain" description="LD-carboxypeptidase C-terminal" evidence="8">
    <location>
        <begin position="216"/>
        <end position="332"/>
    </location>
</feature>
<evidence type="ECO:0000256" key="2">
    <source>
        <dbReference type="ARBA" id="ARBA00022645"/>
    </source>
</evidence>
<dbReference type="InterPro" id="IPR003507">
    <property type="entry name" value="S66_fam"/>
</dbReference>
<keyword evidence="5" id="KW-0720">Serine protease</keyword>
<evidence type="ECO:0000313" key="9">
    <source>
        <dbReference type="EMBL" id="SFF11412.1"/>
    </source>
</evidence>
<comment type="similarity">
    <text evidence="1">Belongs to the peptidase S66 family.</text>
</comment>
<dbReference type="PANTHER" id="PTHR30237">
    <property type="entry name" value="MURAMOYLTETRAPEPTIDE CARBOXYPEPTIDASE"/>
    <property type="match status" value="1"/>
</dbReference>
<evidence type="ECO:0000256" key="4">
    <source>
        <dbReference type="ARBA" id="ARBA00022801"/>
    </source>
</evidence>
<dbReference type="Gene3D" id="3.50.30.60">
    <property type="entry name" value="LD-carboxypeptidase A C-terminal domain-like"/>
    <property type="match status" value="1"/>
</dbReference>
<evidence type="ECO:0000313" key="10">
    <source>
        <dbReference type="Proteomes" id="UP000199513"/>
    </source>
</evidence>
<dbReference type="InterPro" id="IPR040921">
    <property type="entry name" value="Peptidase_S66C"/>
</dbReference>
<feature type="active site" description="Charge relay system" evidence="6">
    <location>
        <position position="317"/>
    </location>
</feature>
<dbReference type="SUPFAM" id="SSF52317">
    <property type="entry name" value="Class I glutamine amidotransferase-like"/>
    <property type="match status" value="1"/>
</dbReference>
<dbReference type="Pfam" id="PF17676">
    <property type="entry name" value="Peptidase_S66C"/>
    <property type="match status" value="1"/>
</dbReference>